<protein>
    <recommendedName>
        <fullName evidence="4">DUF21 domain-containing protein</fullName>
    </recommendedName>
</protein>
<keyword evidence="1" id="KW-0472">Membrane</keyword>
<evidence type="ECO:0000256" key="1">
    <source>
        <dbReference type="SAM" id="Phobius"/>
    </source>
</evidence>
<dbReference type="Proteomes" id="UP000323521">
    <property type="component" value="Chromosome"/>
</dbReference>
<evidence type="ECO:0000313" key="2">
    <source>
        <dbReference type="EMBL" id="ATW24056.1"/>
    </source>
</evidence>
<organism evidence="2 3">
    <name type="scientific">Formimonas warabiya</name>
    <dbReference type="NCBI Taxonomy" id="1761012"/>
    <lineage>
        <taxon>Bacteria</taxon>
        <taxon>Bacillati</taxon>
        <taxon>Bacillota</taxon>
        <taxon>Clostridia</taxon>
        <taxon>Eubacteriales</taxon>
        <taxon>Peptococcaceae</taxon>
        <taxon>Candidatus Formimonas</taxon>
    </lineage>
</organism>
<name>A0A3G1KNQ1_FORW1</name>
<evidence type="ECO:0000313" key="3">
    <source>
        <dbReference type="Proteomes" id="UP000323521"/>
    </source>
</evidence>
<keyword evidence="1" id="KW-1133">Transmembrane helix</keyword>
<gene>
    <name evidence="2" type="ORF">DCMF_03980</name>
</gene>
<accession>A0A3G1KNQ1</accession>
<reference evidence="2 3" key="1">
    <citation type="submission" date="2016-10" db="EMBL/GenBank/DDBJ databases">
        <title>Complete Genome Sequence of Peptococcaceae strain DCMF.</title>
        <authorList>
            <person name="Edwards R.J."/>
            <person name="Holland S.I."/>
            <person name="Deshpande N.P."/>
            <person name="Wong Y.K."/>
            <person name="Ertan H."/>
            <person name="Manefield M."/>
            <person name="Russell T.L."/>
            <person name="Lee M.J."/>
        </authorList>
    </citation>
    <scope>NUCLEOTIDE SEQUENCE [LARGE SCALE GENOMIC DNA]</scope>
    <source>
        <strain evidence="2 3">DCMF</strain>
    </source>
</reference>
<feature type="transmembrane region" description="Helical" evidence="1">
    <location>
        <begin position="45"/>
        <end position="72"/>
    </location>
</feature>
<dbReference type="EMBL" id="CP017634">
    <property type="protein sequence ID" value="ATW24056.1"/>
    <property type="molecule type" value="Genomic_DNA"/>
</dbReference>
<keyword evidence="1" id="KW-0812">Transmembrane</keyword>
<proteinExistence type="predicted"/>
<evidence type="ECO:0008006" key="4">
    <source>
        <dbReference type="Google" id="ProtNLM"/>
    </source>
</evidence>
<dbReference type="AlphaFoldDB" id="A0A3G1KNQ1"/>
<sequence>MGNNKSNPKKGSPMKHAVLVALGTFFLAVLISSYSQILLHNIESVILAFLLLFVIIFIGIIFDIIGIAATAAEEAPFHARASRRLQGANQSIWLIRNADKVANFCNDVVGDICGTVSGSIGALIVFSLVKNFSETESWVIGTVMTGFVAALTVGGKAAGKSTAIYKANNIILVVGQTLAWFQRNPRKGKQVSKRQLKGKR</sequence>
<dbReference type="KEGG" id="fwa:DCMF_03980"/>
<keyword evidence="3" id="KW-1185">Reference proteome</keyword>